<dbReference type="Proteomes" id="UP000609651">
    <property type="component" value="Unassembled WGS sequence"/>
</dbReference>
<dbReference type="Gene3D" id="3.40.50.720">
    <property type="entry name" value="NAD(P)-binding Rossmann-like Domain"/>
    <property type="match status" value="1"/>
</dbReference>
<evidence type="ECO:0000256" key="1">
    <source>
        <dbReference type="ARBA" id="ARBA00006484"/>
    </source>
</evidence>
<comment type="caution">
    <text evidence="4">The sequence shown here is derived from an EMBL/GenBank/DDBJ whole genome shotgun (WGS) entry which is preliminary data.</text>
</comment>
<dbReference type="Pfam" id="PF13561">
    <property type="entry name" value="adh_short_C2"/>
    <property type="match status" value="1"/>
</dbReference>
<evidence type="ECO:0000256" key="2">
    <source>
        <dbReference type="ARBA" id="ARBA00023002"/>
    </source>
</evidence>
<keyword evidence="5" id="KW-1185">Reference proteome</keyword>
<evidence type="ECO:0000256" key="3">
    <source>
        <dbReference type="SAM" id="MobiDB-lite"/>
    </source>
</evidence>
<accession>A0ABX1VHD4</accession>
<evidence type="ECO:0000313" key="4">
    <source>
        <dbReference type="EMBL" id="NNJ27564.1"/>
    </source>
</evidence>
<gene>
    <name evidence="4" type="primary">ydaD</name>
    <name evidence="4" type="ORF">LzC2_36690</name>
</gene>
<dbReference type="PANTHER" id="PTHR48107">
    <property type="entry name" value="NADPH-DEPENDENT ALDEHYDE REDUCTASE-LIKE PROTEIN, CHLOROPLASTIC-RELATED"/>
    <property type="match status" value="1"/>
</dbReference>
<dbReference type="PRINTS" id="PR00081">
    <property type="entry name" value="GDHRDH"/>
</dbReference>
<dbReference type="InterPro" id="IPR002347">
    <property type="entry name" value="SDR_fam"/>
</dbReference>
<reference evidence="4 5" key="1">
    <citation type="journal article" date="2020" name="Syst. Appl. Microbiol.">
        <title>Alienimonas chondri sp. nov., a novel planctomycete isolated from the biofilm of the red alga Chondrus crispus.</title>
        <authorList>
            <person name="Vitorino I."/>
            <person name="Albuquerque L."/>
            <person name="Wiegand S."/>
            <person name="Kallscheuer N."/>
            <person name="da Costa M.S."/>
            <person name="Lobo-da-Cunha A."/>
            <person name="Jogler C."/>
            <person name="Lage O.M."/>
        </authorList>
    </citation>
    <scope>NUCLEOTIDE SEQUENCE [LARGE SCALE GENOMIC DNA]</scope>
    <source>
        <strain evidence="4 5">LzC2</strain>
    </source>
</reference>
<dbReference type="GO" id="GO:0016491">
    <property type="term" value="F:oxidoreductase activity"/>
    <property type="evidence" value="ECO:0007669"/>
    <property type="project" value="UniProtKB-KW"/>
</dbReference>
<dbReference type="PRINTS" id="PR00080">
    <property type="entry name" value="SDRFAMILY"/>
</dbReference>
<organism evidence="4 5">
    <name type="scientific">Alienimonas chondri</name>
    <dbReference type="NCBI Taxonomy" id="2681879"/>
    <lineage>
        <taxon>Bacteria</taxon>
        <taxon>Pseudomonadati</taxon>
        <taxon>Planctomycetota</taxon>
        <taxon>Planctomycetia</taxon>
        <taxon>Planctomycetales</taxon>
        <taxon>Planctomycetaceae</taxon>
        <taxon>Alienimonas</taxon>
    </lineage>
</organism>
<protein>
    <submittedName>
        <fullName evidence="4">General stress protein 39</fullName>
        <ecNumber evidence="4">1.-.-.-</ecNumber>
    </submittedName>
</protein>
<comment type="similarity">
    <text evidence="1">Belongs to the short-chain dehydrogenases/reductases (SDR) family.</text>
</comment>
<dbReference type="EMBL" id="WTPX01000167">
    <property type="protein sequence ID" value="NNJ27564.1"/>
    <property type="molecule type" value="Genomic_DNA"/>
</dbReference>
<evidence type="ECO:0000313" key="5">
    <source>
        <dbReference type="Proteomes" id="UP000609651"/>
    </source>
</evidence>
<sequence length="288" mass="30504">MGIPPFEPQHQEWPGLDSKMSPRPRHAGESYKPADKLLGKKALVTGGDSGIGRAVVTLFAKEGADVAIVYTPQEQSDADEVKAEVEAIGRKCVLIPGDLAEEPFCREAVQTAVDGLGGLDILVNNASVMFMSDSIEELPDEQFERVFKVNVFAYFRTIKAAAKHLAASEGKPGGCVINTGSIAGLMPFASGPDYGASKAAEHSLTWSLSKQLLKRGIRVNCVAPGPVWTPLNAQARPADGMATYAKESPMGRPAQPEELAPAYVYLASNADSGYVTGEIIKVCGGEAV</sequence>
<proteinExistence type="inferred from homology"/>
<feature type="region of interest" description="Disordered" evidence="3">
    <location>
        <begin position="1"/>
        <end position="33"/>
    </location>
</feature>
<name>A0ABX1VHD4_9PLAN</name>
<dbReference type="InterPro" id="IPR036291">
    <property type="entry name" value="NAD(P)-bd_dom_sf"/>
</dbReference>
<dbReference type="PANTHER" id="PTHR48107:SF16">
    <property type="entry name" value="NADPH-DEPENDENT ALDEHYDE REDUCTASE 1, CHLOROPLASTIC"/>
    <property type="match status" value="1"/>
</dbReference>
<keyword evidence="2 4" id="KW-0560">Oxidoreductase</keyword>
<dbReference type="EC" id="1.-.-.-" evidence="4"/>
<dbReference type="SUPFAM" id="SSF51735">
    <property type="entry name" value="NAD(P)-binding Rossmann-fold domains"/>
    <property type="match status" value="1"/>
</dbReference>